<keyword evidence="2" id="KW-1185">Reference proteome</keyword>
<reference evidence="1" key="1">
    <citation type="submission" date="2022-01" db="EMBL/GenBank/DDBJ databases">
        <authorList>
            <person name="Criscuolo A."/>
        </authorList>
    </citation>
    <scope>NUCLEOTIDE SEQUENCE</scope>
    <source>
        <strain evidence="1">CIP111893</strain>
    </source>
</reference>
<comment type="caution">
    <text evidence="1">The sequence shown here is derived from an EMBL/GenBank/DDBJ whole genome shotgun (WGS) entry which is preliminary data.</text>
</comment>
<organism evidence="1 2">
    <name type="scientific">Paenibacillus plantiphilus</name>
    <dbReference type="NCBI Taxonomy" id="2905650"/>
    <lineage>
        <taxon>Bacteria</taxon>
        <taxon>Bacillati</taxon>
        <taxon>Bacillota</taxon>
        <taxon>Bacilli</taxon>
        <taxon>Bacillales</taxon>
        <taxon>Paenibacillaceae</taxon>
        <taxon>Paenibacillus</taxon>
    </lineage>
</organism>
<accession>A0ABM9CJB9</accession>
<evidence type="ECO:0000313" key="1">
    <source>
        <dbReference type="EMBL" id="CAH1214506.1"/>
    </source>
</evidence>
<evidence type="ECO:0000313" key="2">
    <source>
        <dbReference type="Proteomes" id="UP000838686"/>
    </source>
</evidence>
<proteinExistence type="predicted"/>
<sequence length="42" mass="4759">MLIYFRDTSGSRSITERIQYGRILNPIGQNQASNGLRKSMVS</sequence>
<name>A0ABM9CJB9_9BACL</name>
<dbReference type="Proteomes" id="UP000838686">
    <property type="component" value="Unassembled WGS sequence"/>
</dbReference>
<protein>
    <submittedName>
        <fullName evidence="1">Uncharacterized protein</fullName>
    </submittedName>
</protein>
<dbReference type="EMBL" id="CAKMMF010000023">
    <property type="protein sequence ID" value="CAH1214506.1"/>
    <property type="molecule type" value="Genomic_DNA"/>
</dbReference>
<gene>
    <name evidence="1" type="ORF">PAECIP111893_03808</name>
</gene>